<dbReference type="PROSITE" id="PS51318">
    <property type="entry name" value="TAT"/>
    <property type="match status" value="1"/>
</dbReference>
<feature type="transmembrane region" description="Helical" evidence="1">
    <location>
        <begin position="20"/>
        <end position="41"/>
    </location>
</feature>
<accession>A0ABW2UW50</accession>
<sequence>MADNDDNAKDKKPDLGRRRFMKNTGIAVGGVAGGSLLGGLLTDQFQSNETTDTKTEESGDKYTEARMFFTRFEDFVVLEQATERLFPKNDDGPGAIELGVPYFFDKQLAGTWGINGRDYRHGPFLTGGTSVQHSSLNRGEVIRSGIRKMNQLSQERFDTSFDKAEEDQQMAILKDFESGDVKMGGVNASSFFGLLRDMTLEGAYSDPLYGGNRHMSGWKMKDFPGAVMSYSDIIEDDEFVKKDPVSLTDYQQKS</sequence>
<keyword evidence="1" id="KW-0812">Transmembrane</keyword>
<keyword evidence="3" id="KW-1185">Reference proteome</keyword>
<evidence type="ECO:0000256" key="1">
    <source>
        <dbReference type="SAM" id="Phobius"/>
    </source>
</evidence>
<dbReference type="Pfam" id="PF13618">
    <property type="entry name" value="Gluconate_2-dh3"/>
    <property type="match status" value="1"/>
</dbReference>
<dbReference type="GO" id="GO:0016491">
    <property type="term" value="F:oxidoreductase activity"/>
    <property type="evidence" value="ECO:0007669"/>
    <property type="project" value="UniProtKB-KW"/>
</dbReference>
<organism evidence="2 3">
    <name type="scientific">Lentibacillus kimchii</name>
    <dbReference type="NCBI Taxonomy" id="1542911"/>
    <lineage>
        <taxon>Bacteria</taxon>
        <taxon>Bacillati</taxon>
        <taxon>Bacillota</taxon>
        <taxon>Bacilli</taxon>
        <taxon>Bacillales</taxon>
        <taxon>Bacillaceae</taxon>
        <taxon>Lentibacillus</taxon>
    </lineage>
</organism>
<keyword evidence="1" id="KW-1133">Transmembrane helix</keyword>
<dbReference type="InterPro" id="IPR006311">
    <property type="entry name" value="TAT_signal"/>
</dbReference>
<comment type="caution">
    <text evidence="2">The sequence shown here is derived from an EMBL/GenBank/DDBJ whole genome shotgun (WGS) entry which is preliminary data.</text>
</comment>
<protein>
    <submittedName>
        <fullName evidence="2">Gluconate 2-dehydrogenase subunit 3 family protein</fullName>
        <ecNumber evidence="2">1.-.-.-</ecNumber>
    </submittedName>
</protein>
<dbReference type="EMBL" id="JBHTGR010000010">
    <property type="protein sequence ID" value="MFC7746814.1"/>
    <property type="molecule type" value="Genomic_DNA"/>
</dbReference>
<dbReference type="InterPro" id="IPR027056">
    <property type="entry name" value="Gluconate_2DH_su3"/>
</dbReference>
<dbReference type="RefSeq" id="WP_382358322.1">
    <property type="nucleotide sequence ID" value="NZ_JBHTGR010000010.1"/>
</dbReference>
<evidence type="ECO:0000313" key="2">
    <source>
        <dbReference type="EMBL" id="MFC7746814.1"/>
    </source>
</evidence>
<keyword evidence="1" id="KW-0472">Membrane</keyword>
<dbReference type="Proteomes" id="UP001596620">
    <property type="component" value="Unassembled WGS sequence"/>
</dbReference>
<keyword evidence="2" id="KW-0560">Oxidoreductase</keyword>
<name>A0ABW2UW50_9BACI</name>
<gene>
    <name evidence="2" type="ORF">ACFQU8_06135</name>
</gene>
<dbReference type="InterPro" id="IPR019546">
    <property type="entry name" value="TAT_signal_bac_arc"/>
</dbReference>
<dbReference type="EC" id="1.-.-.-" evidence="2"/>
<evidence type="ECO:0000313" key="3">
    <source>
        <dbReference type="Proteomes" id="UP001596620"/>
    </source>
</evidence>
<reference evidence="3" key="1">
    <citation type="journal article" date="2019" name="Int. J. Syst. Evol. Microbiol.">
        <title>The Global Catalogue of Microorganisms (GCM) 10K type strain sequencing project: providing services to taxonomists for standard genome sequencing and annotation.</title>
        <authorList>
            <consortium name="The Broad Institute Genomics Platform"/>
            <consortium name="The Broad Institute Genome Sequencing Center for Infectious Disease"/>
            <person name="Wu L."/>
            <person name="Ma J."/>
        </authorList>
    </citation>
    <scope>NUCLEOTIDE SEQUENCE [LARGE SCALE GENOMIC DNA]</scope>
    <source>
        <strain evidence="3">JCM 30234</strain>
    </source>
</reference>
<dbReference type="NCBIfam" id="TIGR01409">
    <property type="entry name" value="TAT_signal_seq"/>
    <property type="match status" value="1"/>
</dbReference>
<proteinExistence type="predicted"/>